<comment type="pathway">
    <text evidence="2 12">Cell wall biogenesis; peptidoglycan biosynthesis.</text>
</comment>
<dbReference type="KEGG" id="uam:UABAM_03634"/>
<evidence type="ECO:0000256" key="1">
    <source>
        <dbReference type="ARBA" id="ARBA00004496"/>
    </source>
</evidence>
<dbReference type="NCBIfam" id="TIGR01072">
    <property type="entry name" value="murA"/>
    <property type="match status" value="1"/>
</dbReference>
<dbReference type="InterPro" id="IPR050068">
    <property type="entry name" value="MurA_subfamily"/>
</dbReference>
<keyword evidence="6 12" id="KW-0133">Cell shape</keyword>
<name>A0A5S9IPV8_UABAM</name>
<keyword evidence="7 12" id="KW-0573">Peptidoglycan synthesis</keyword>
<dbReference type="AlphaFoldDB" id="A0A5S9IPV8"/>
<feature type="binding site" evidence="12">
    <location>
        <position position="330"/>
    </location>
    <ligand>
        <name>UDP-N-acetyl-alpha-D-glucosamine</name>
        <dbReference type="ChEBI" id="CHEBI:57705"/>
    </ligand>
</feature>
<dbReference type="InterPro" id="IPR005750">
    <property type="entry name" value="UDP_GlcNAc_COvinyl_MurA"/>
</dbReference>
<dbReference type="OrthoDB" id="9803760at2"/>
<evidence type="ECO:0000256" key="11">
    <source>
        <dbReference type="ARBA" id="ARBA00047527"/>
    </source>
</evidence>
<feature type="binding site" evidence="12">
    <location>
        <position position="308"/>
    </location>
    <ligand>
        <name>UDP-N-acetyl-alpha-D-glucosamine</name>
        <dbReference type="ChEBI" id="CHEBI:57705"/>
    </ligand>
</feature>
<evidence type="ECO:0000256" key="8">
    <source>
        <dbReference type="ARBA" id="ARBA00023306"/>
    </source>
</evidence>
<dbReference type="RefSeq" id="WP_151969381.1">
    <property type="nucleotide sequence ID" value="NZ_AP019860.1"/>
</dbReference>
<accession>A0A5S9IPV8</accession>
<dbReference type="SUPFAM" id="SSF55205">
    <property type="entry name" value="EPT/RTPC-like"/>
    <property type="match status" value="1"/>
</dbReference>
<dbReference type="InterPro" id="IPR036968">
    <property type="entry name" value="Enolpyruvate_Tfrase_sf"/>
</dbReference>
<evidence type="ECO:0000256" key="12">
    <source>
        <dbReference type="HAMAP-Rule" id="MF_00111"/>
    </source>
</evidence>
<dbReference type="GO" id="GO:0005737">
    <property type="term" value="C:cytoplasm"/>
    <property type="evidence" value="ECO:0007669"/>
    <property type="project" value="UniProtKB-SubCell"/>
</dbReference>
<dbReference type="Pfam" id="PF00275">
    <property type="entry name" value="EPSP_synthase"/>
    <property type="match status" value="1"/>
</dbReference>
<comment type="function">
    <text evidence="12">Cell wall formation. Adds enolpyruvyl to UDP-N-acetylglucosamine.</text>
</comment>
<keyword evidence="3 12" id="KW-0963">Cytoplasm</keyword>
<dbReference type="GO" id="GO:0008360">
    <property type="term" value="P:regulation of cell shape"/>
    <property type="evidence" value="ECO:0007669"/>
    <property type="project" value="UniProtKB-KW"/>
</dbReference>
<evidence type="ECO:0000256" key="10">
    <source>
        <dbReference type="ARBA" id="ARBA00038367"/>
    </source>
</evidence>
<reference evidence="14 15" key="1">
    <citation type="submission" date="2019-08" db="EMBL/GenBank/DDBJ databases">
        <title>Complete genome sequence of Candidatus Uab amorphum.</title>
        <authorList>
            <person name="Shiratori T."/>
            <person name="Suzuki S."/>
            <person name="Kakizawa Y."/>
            <person name="Ishida K."/>
        </authorList>
    </citation>
    <scope>NUCLEOTIDE SEQUENCE [LARGE SCALE GENOMIC DNA]</scope>
    <source>
        <strain evidence="14 15">SRT547</strain>
    </source>
</reference>
<comment type="similarity">
    <text evidence="10 12">Belongs to the EPSP synthase family. MurA subfamily.</text>
</comment>
<dbReference type="CDD" id="cd01555">
    <property type="entry name" value="UdpNAET"/>
    <property type="match status" value="1"/>
</dbReference>
<feature type="binding site" evidence="12">
    <location>
        <position position="93"/>
    </location>
    <ligand>
        <name>UDP-N-acetyl-alpha-D-glucosamine</name>
        <dbReference type="ChEBI" id="CHEBI:57705"/>
    </ligand>
</feature>
<evidence type="ECO:0000313" key="15">
    <source>
        <dbReference type="Proteomes" id="UP000326354"/>
    </source>
</evidence>
<dbReference type="PANTHER" id="PTHR43783">
    <property type="entry name" value="UDP-N-ACETYLGLUCOSAMINE 1-CARBOXYVINYLTRANSFERASE"/>
    <property type="match status" value="1"/>
</dbReference>
<dbReference type="GO" id="GO:0071555">
    <property type="term" value="P:cell wall organization"/>
    <property type="evidence" value="ECO:0007669"/>
    <property type="project" value="UniProtKB-KW"/>
</dbReference>
<evidence type="ECO:0000259" key="13">
    <source>
        <dbReference type="Pfam" id="PF00275"/>
    </source>
</evidence>
<dbReference type="GO" id="GO:0019277">
    <property type="term" value="P:UDP-N-acetylgalactosamine biosynthetic process"/>
    <property type="evidence" value="ECO:0007669"/>
    <property type="project" value="InterPro"/>
</dbReference>
<sequence length="419" mass="44982">MKSLCIKGGKPLCGTVKISGAKNAALPILASVILSRGTSVIHNVPRLSDVNIIIKILHALGVDIYRREDEALVCTVKNESCCTPPCELVQKMRASICVMGPLLAKRQKAKIAFPGGCVIGERPIDLHLKGMQYLGAHVETKDSHVELTSEFLCGAKMFLGSEFGSTVLGTANVMMAASLAEGTTVIENAAREPEVEELAKFLNQMGAKISGLGTNVLTIQGVAELHGTEYRIISDRIEAGTFIIAAAMTRGRIELQNVSPLHLACVITTLKRIGVTIVEYFDRIVVEGNNSYSPTQVCTKPYPGFPTDLQAQLASMLAIVLGKSCITEKIYPQRFAYVNELVKMGASIEQKGASVYIQGGKTLKGATVFASDLRASAALVLAGLVAIGETTIKHIHHLERGYENLQAKLSLLGADIMYK</sequence>
<keyword evidence="12" id="KW-0670">Pyruvate</keyword>
<dbReference type="UniPathway" id="UPA00219"/>
<feature type="modified residue" description="2-(S-cysteinyl)pyruvic acid O-phosphothioketal" evidence="12">
    <location>
        <position position="117"/>
    </location>
</feature>
<keyword evidence="9 12" id="KW-0961">Cell wall biogenesis/degradation</keyword>
<dbReference type="Gene3D" id="3.65.10.10">
    <property type="entry name" value="Enolpyruvate transferase domain"/>
    <property type="match status" value="2"/>
</dbReference>
<keyword evidence="15" id="KW-1185">Reference proteome</keyword>
<proteinExistence type="inferred from homology"/>
<dbReference type="InterPro" id="IPR001986">
    <property type="entry name" value="Enolpyruvate_Tfrase_dom"/>
</dbReference>
<dbReference type="InterPro" id="IPR013792">
    <property type="entry name" value="RNA3'P_cycl/enolpyr_Trfase_a/b"/>
</dbReference>
<evidence type="ECO:0000256" key="4">
    <source>
        <dbReference type="ARBA" id="ARBA00022618"/>
    </source>
</evidence>
<evidence type="ECO:0000256" key="6">
    <source>
        <dbReference type="ARBA" id="ARBA00022960"/>
    </source>
</evidence>
<dbReference type="GO" id="GO:0051301">
    <property type="term" value="P:cell division"/>
    <property type="evidence" value="ECO:0007669"/>
    <property type="project" value="UniProtKB-KW"/>
</dbReference>
<dbReference type="GO" id="GO:0009252">
    <property type="term" value="P:peptidoglycan biosynthetic process"/>
    <property type="evidence" value="ECO:0007669"/>
    <property type="project" value="UniProtKB-UniRule"/>
</dbReference>
<comment type="subcellular location">
    <subcellularLocation>
        <location evidence="1 12">Cytoplasm</location>
    </subcellularLocation>
</comment>
<evidence type="ECO:0000313" key="14">
    <source>
        <dbReference type="EMBL" id="BBM85271.1"/>
    </source>
</evidence>
<evidence type="ECO:0000256" key="3">
    <source>
        <dbReference type="ARBA" id="ARBA00022490"/>
    </source>
</evidence>
<evidence type="ECO:0000256" key="7">
    <source>
        <dbReference type="ARBA" id="ARBA00022984"/>
    </source>
</evidence>
<feature type="binding site" evidence="12">
    <location>
        <begin position="122"/>
        <end position="126"/>
    </location>
    <ligand>
        <name>UDP-N-acetyl-alpha-D-glucosamine</name>
        <dbReference type="ChEBI" id="CHEBI:57705"/>
    </ligand>
</feature>
<keyword evidence="5 12" id="KW-0808">Transferase</keyword>
<evidence type="ECO:0000256" key="5">
    <source>
        <dbReference type="ARBA" id="ARBA00022679"/>
    </source>
</evidence>
<dbReference type="Proteomes" id="UP000326354">
    <property type="component" value="Chromosome"/>
</dbReference>
<dbReference type="GO" id="GO:0008760">
    <property type="term" value="F:UDP-N-acetylglucosamine 1-carboxyvinyltransferase activity"/>
    <property type="evidence" value="ECO:0007669"/>
    <property type="project" value="UniProtKB-UniRule"/>
</dbReference>
<evidence type="ECO:0000256" key="2">
    <source>
        <dbReference type="ARBA" id="ARBA00004752"/>
    </source>
</evidence>
<organism evidence="14 15">
    <name type="scientific">Uabimicrobium amorphum</name>
    <dbReference type="NCBI Taxonomy" id="2596890"/>
    <lineage>
        <taxon>Bacteria</taxon>
        <taxon>Pseudomonadati</taxon>
        <taxon>Planctomycetota</taxon>
        <taxon>Candidatus Uabimicrobiia</taxon>
        <taxon>Candidatus Uabimicrobiales</taxon>
        <taxon>Candidatus Uabimicrobiaceae</taxon>
        <taxon>Candidatus Uabimicrobium</taxon>
    </lineage>
</organism>
<dbReference type="EC" id="2.5.1.7" evidence="12"/>
<evidence type="ECO:0000256" key="9">
    <source>
        <dbReference type="ARBA" id="ARBA00023316"/>
    </source>
</evidence>
<keyword evidence="4 12" id="KW-0132">Cell division</keyword>
<feature type="binding site" evidence="12">
    <location>
        <begin position="22"/>
        <end position="23"/>
    </location>
    <ligand>
        <name>phosphoenolpyruvate</name>
        <dbReference type="ChEBI" id="CHEBI:58702"/>
    </ligand>
</feature>
<comment type="caution">
    <text evidence="12">Lacks conserved residue(s) required for the propagation of feature annotation.</text>
</comment>
<feature type="active site" description="Proton donor" evidence="12">
    <location>
        <position position="117"/>
    </location>
</feature>
<dbReference type="PANTHER" id="PTHR43783:SF1">
    <property type="entry name" value="UDP-N-ACETYLGLUCOSAMINE 1-CARBOXYVINYLTRANSFERASE"/>
    <property type="match status" value="1"/>
</dbReference>
<dbReference type="EMBL" id="AP019860">
    <property type="protein sequence ID" value="BBM85271.1"/>
    <property type="molecule type" value="Genomic_DNA"/>
</dbReference>
<protein>
    <recommendedName>
        <fullName evidence="12">UDP-N-acetylglucosamine 1-carboxyvinyltransferase</fullName>
        <ecNumber evidence="12">2.5.1.7</ecNumber>
    </recommendedName>
    <alternativeName>
        <fullName evidence="12">Enoylpyruvate transferase</fullName>
    </alternativeName>
    <alternativeName>
        <fullName evidence="12">UDP-N-acetylglucosamine enolpyruvyl transferase</fullName>
        <shortName evidence="12">EPT</shortName>
    </alternativeName>
</protein>
<gene>
    <name evidence="12" type="primary">murA</name>
    <name evidence="14" type="ORF">UABAM_03634</name>
</gene>
<comment type="catalytic activity">
    <reaction evidence="11 12">
        <text>phosphoenolpyruvate + UDP-N-acetyl-alpha-D-glucosamine = UDP-N-acetyl-3-O-(1-carboxyvinyl)-alpha-D-glucosamine + phosphate</text>
        <dbReference type="Rhea" id="RHEA:18681"/>
        <dbReference type="ChEBI" id="CHEBI:43474"/>
        <dbReference type="ChEBI" id="CHEBI:57705"/>
        <dbReference type="ChEBI" id="CHEBI:58702"/>
        <dbReference type="ChEBI" id="CHEBI:68483"/>
        <dbReference type="EC" id="2.5.1.7"/>
    </reaction>
</comment>
<dbReference type="NCBIfam" id="NF006873">
    <property type="entry name" value="PRK09369.1"/>
    <property type="match status" value="1"/>
</dbReference>
<dbReference type="HAMAP" id="MF_00111">
    <property type="entry name" value="MurA"/>
    <property type="match status" value="1"/>
</dbReference>
<feature type="domain" description="Enolpyruvate transferase" evidence="13">
    <location>
        <begin position="7"/>
        <end position="409"/>
    </location>
</feature>
<keyword evidence="8 12" id="KW-0131">Cell cycle</keyword>